<evidence type="ECO:0000313" key="1">
    <source>
        <dbReference type="EMBL" id="KAF3455843.1"/>
    </source>
</evidence>
<dbReference type="Proteomes" id="UP000796880">
    <property type="component" value="Unassembled WGS sequence"/>
</dbReference>
<accession>A0A8K0MS23</accession>
<dbReference type="EMBL" id="VOIH02000001">
    <property type="protein sequence ID" value="KAF3455843.1"/>
    <property type="molecule type" value="Genomic_DNA"/>
</dbReference>
<sequence length="109" mass="12175">MSRQEWWFTRKSKVKSRIRQGTDWRAQHGRDTPVEEPIIIRVVIPMRESSSSGSYIGRRSHRGSIPSTFGGGYRDIGLDDDSAKSTCESISVFGGLTIPLLALYGCKQA</sequence>
<gene>
    <name evidence="1" type="ORF">FNV43_RR00485</name>
</gene>
<reference evidence="1" key="1">
    <citation type="submission" date="2020-03" db="EMBL/GenBank/DDBJ databases">
        <title>A high-quality chromosome-level genome assembly of a woody plant with both climbing and erect habits, Rhamnella rubrinervis.</title>
        <authorList>
            <person name="Lu Z."/>
            <person name="Yang Y."/>
            <person name="Zhu X."/>
            <person name="Sun Y."/>
        </authorList>
    </citation>
    <scope>NUCLEOTIDE SEQUENCE</scope>
    <source>
        <strain evidence="1">BYM</strain>
        <tissue evidence="1">Leaf</tissue>
    </source>
</reference>
<organism evidence="1 2">
    <name type="scientific">Rhamnella rubrinervis</name>
    <dbReference type="NCBI Taxonomy" id="2594499"/>
    <lineage>
        <taxon>Eukaryota</taxon>
        <taxon>Viridiplantae</taxon>
        <taxon>Streptophyta</taxon>
        <taxon>Embryophyta</taxon>
        <taxon>Tracheophyta</taxon>
        <taxon>Spermatophyta</taxon>
        <taxon>Magnoliopsida</taxon>
        <taxon>eudicotyledons</taxon>
        <taxon>Gunneridae</taxon>
        <taxon>Pentapetalae</taxon>
        <taxon>rosids</taxon>
        <taxon>fabids</taxon>
        <taxon>Rosales</taxon>
        <taxon>Rhamnaceae</taxon>
        <taxon>rhamnoid group</taxon>
        <taxon>Rhamneae</taxon>
        <taxon>Rhamnella</taxon>
    </lineage>
</organism>
<proteinExistence type="predicted"/>
<comment type="caution">
    <text evidence="1">The sequence shown here is derived from an EMBL/GenBank/DDBJ whole genome shotgun (WGS) entry which is preliminary data.</text>
</comment>
<keyword evidence="2" id="KW-1185">Reference proteome</keyword>
<protein>
    <submittedName>
        <fullName evidence="1">Uncharacterized protein</fullName>
    </submittedName>
</protein>
<evidence type="ECO:0000313" key="2">
    <source>
        <dbReference type="Proteomes" id="UP000796880"/>
    </source>
</evidence>
<dbReference type="AlphaFoldDB" id="A0A8K0MS23"/>
<name>A0A8K0MS23_9ROSA</name>